<gene>
    <name evidence="2" type="ORF">CHIRRI_LOCUS11163</name>
</gene>
<evidence type="ECO:0000313" key="3">
    <source>
        <dbReference type="Proteomes" id="UP001153620"/>
    </source>
</evidence>
<dbReference type="GO" id="GO:0035770">
    <property type="term" value="C:ribonucleoprotein granule"/>
    <property type="evidence" value="ECO:0007669"/>
    <property type="project" value="TreeGrafter"/>
</dbReference>
<protein>
    <recommendedName>
        <fullName evidence="1">RAP domain-containing protein</fullName>
    </recommendedName>
</protein>
<dbReference type="GO" id="GO:0005759">
    <property type="term" value="C:mitochondrial matrix"/>
    <property type="evidence" value="ECO:0007669"/>
    <property type="project" value="TreeGrafter"/>
</dbReference>
<sequence>MLRHLNRLTSIASARNYAITKNLFASASVLAENKDPVNVIEKSQDLKKHRKSQTVAAVFASLTDTEQPQTEAKDGKIDVDEIILNAKTVNGLLNIAEQNKDLTRKHALKIVSILAEWTSIERAKLAEFENDTRFTKLCRMLGRAVKNNNNNTGNINKRLENFRNADLDTVLGVTGDDEAAKLVASITVEQMVKVLKNLSVKKRRSTPLLRSLAFNMSGKEEHLNIKQCSDVLYAIASLNFPEPVLISKLCDDIQLDLKKSEIKKSSTIGSMLTSLAFLKYREPVVLDCLSEWIVKNQSICRTQDIAALCMTLATLNYMPIDLEDVIKTKLAPSLTPLDFKNSSDYLSYVWSLMSLNIPIDATFNNVLDNSFIEKLSSDYKNEIPIPAKIKLLNINGGVKLFMPSYKGAMLTREKHQSIYSVPLLLNNDKQLLIKAMTDALKNIIPEACLRIHQDTNMGFSADAEFYIDSSANPIPKETNDSKRIALMVHDYHDFCQGPHQHLSGIAALNSRLLSKAGYEVLSVPYNEFSVNDLLLKRVTYLQKIIKNASKN</sequence>
<dbReference type="EMBL" id="OU895879">
    <property type="protein sequence ID" value="CAG9808321.1"/>
    <property type="molecule type" value="Genomic_DNA"/>
</dbReference>
<dbReference type="AlphaFoldDB" id="A0A9N9WW00"/>
<evidence type="ECO:0000313" key="2">
    <source>
        <dbReference type="EMBL" id="CAG9808321.1"/>
    </source>
</evidence>
<organism evidence="2 3">
    <name type="scientific">Chironomus riparius</name>
    <dbReference type="NCBI Taxonomy" id="315576"/>
    <lineage>
        <taxon>Eukaryota</taxon>
        <taxon>Metazoa</taxon>
        <taxon>Ecdysozoa</taxon>
        <taxon>Arthropoda</taxon>
        <taxon>Hexapoda</taxon>
        <taxon>Insecta</taxon>
        <taxon>Pterygota</taxon>
        <taxon>Neoptera</taxon>
        <taxon>Endopterygota</taxon>
        <taxon>Diptera</taxon>
        <taxon>Nematocera</taxon>
        <taxon>Chironomoidea</taxon>
        <taxon>Chironomidae</taxon>
        <taxon>Chironominae</taxon>
        <taxon>Chironomus</taxon>
    </lineage>
</organism>
<dbReference type="InterPro" id="IPR013584">
    <property type="entry name" value="RAP"/>
</dbReference>
<reference evidence="2" key="2">
    <citation type="submission" date="2022-10" db="EMBL/GenBank/DDBJ databases">
        <authorList>
            <consortium name="ENA_rothamsted_submissions"/>
            <consortium name="culmorum"/>
            <person name="King R."/>
        </authorList>
    </citation>
    <scope>NUCLEOTIDE SEQUENCE</scope>
</reference>
<dbReference type="Proteomes" id="UP001153620">
    <property type="component" value="Chromosome 3"/>
</dbReference>
<name>A0A9N9WW00_9DIPT</name>
<reference evidence="2" key="1">
    <citation type="submission" date="2022-01" db="EMBL/GenBank/DDBJ databases">
        <authorList>
            <person name="King R."/>
        </authorList>
    </citation>
    <scope>NUCLEOTIDE SEQUENCE</scope>
</reference>
<dbReference type="GO" id="GO:0044528">
    <property type="term" value="P:regulation of mitochondrial mRNA stability"/>
    <property type="evidence" value="ECO:0007669"/>
    <property type="project" value="TreeGrafter"/>
</dbReference>
<dbReference type="PANTHER" id="PTHR21228:SF69">
    <property type="entry name" value="GH07286P"/>
    <property type="match status" value="1"/>
</dbReference>
<dbReference type="InterPro" id="IPR050870">
    <property type="entry name" value="FAST_kinase"/>
</dbReference>
<dbReference type="GO" id="GO:0000963">
    <property type="term" value="P:mitochondrial RNA processing"/>
    <property type="evidence" value="ECO:0007669"/>
    <property type="project" value="TreeGrafter"/>
</dbReference>
<dbReference type="PROSITE" id="PS51286">
    <property type="entry name" value="RAP"/>
    <property type="match status" value="1"/>
</dbReference>
<evidence type="ECO:0000259" key="1">
    <source>
        <dbReference type="PROSITE" id="PS51286"/>
    </source>
</evidence>
<dbReference type="InterPro" id="IPR013579">
    <property type="entry name" value="FAST_2"/>
</dbReference>
<keyword evidence="3" id="KW-1185">Reference proteome</keyword>
<dbReference type="GO" id="GO:0003723">
    <property type="term" value="F:RNA binding"/>
    <property type="evidence" value="ECO:0007669"/>
    <property type="project" value="TreeGrafter"/>
</dbReference>
<proteinExistence type="predicted"/>
<dbReference type="SMART" id="SM00952">
    <property type="entry name" value="RAP"/>
    <property type="match status" value="1"/>
</dbReference>
<accession>A0A9N9WW00</accession>
<dbReference type="Pfam" id="PF08368">
    <property type="entry name" value="FAST_2"/>
    <property type="match status" value="1"/>
</dbReference>
<feature type="domain" description="RAP" evidence="1">
    <location>
        <begin position="484"/>
        <end position="543"/>
    </location>
</feature>
<dbReference type="PANTHER" id="PTHR21228">
    <property type="entry name" value="FAST LEU-RICH DOMAIN-CONTAINING"/>
    <property type="match status" value="1"/>
</dbReference>
<dbReference type="OrthoDB" id="6501018at2759"/>